<sequence>MSKENIVCGIDIGGTNTTAGLVNPDGKIVLKKNTPTTGQATAEDFIAEVASLIQRMVDEAGCTLTGIGIGAPNGNFYNGTIEFAPNLPWKGVIHFTDLLKNYFPSADVVLTNDANAAAWGEKIYGAARGENDFIMITLGTGVGSGIVVNGNVVYGHDGFAGEIGHTIVDPHGRQCGCGRKGCLETYTSASGIVKTAVEFLEKTCEKSLLSNIPVERLTSKDIAEAALKGDKLAIEVYDKTAWYLALKLSDAVAHTSPSSIYIFGGVARAGDLLMLPLKKYFEEFLLQIFKNKVALKWSALPENDAAILGAASLVQKTNI</sequence>
<dbReference type="SUPFAM" id="SSF53067">
    <property type="entry name" value="Actin-like ATPase domain"/>
    <property type="match status" value="1"/>
</dbReference>
<dbReference type="AlphaFoldDB" id="A0A644YUB0"/>
<reference evidence="1" key="1">
    <citation type="submission" date="2019-08" db="EMBL/GenBank/DDBJ databases">
        <authorList>
            <person name="Kucharzyk K."/>
            <person name="Murdoch R.W."/>
            <person name="Higgins S."/>
            <person name="Loffler F."/>
        </authorList>
    </citation>
    <scope>NUCLEOTIDE SEQUENCE</scope>
</reference>
<keyword evidence="1" id="KW-0418">Kinase</keyword>
<gene>
    <name evidence="1" type="primary">glcK_12</name>
    <name evidence="1" type="ORF">SDC9_77996</name>
</gene>
<protein>
    <submittedName>
        <fullName evidence="1">Glucokinase</fullName>
        <ecNumber evidence="1">2.7.1.2</ecNumber>
    </submittedName>
</protein>
<accession>A0A644YUB0</accession>
<keyword evidence="1" id="KW-0808">Transferase</keyword>
<dbReference type="InterPro" id="IPR049874">
    <property type="entry name" value="ROK_cs"/>
</dbReference>
<dbReference type="Pfam" id="PF00480">
    <property type="entry name" value="ROK"/>
    <property type="match status" value="1"/>
</dbReference>
<proteinExistence type="predicted"/>
<organism evidence="1">
    <name type="scientific">bioreactor metagenome</name>
    <dbReference type="NCBI Taxonomy" id="1076179"/>
    <lineage>
        <taxon>unclassified sequences</taxon>
        <taxon>metagenomes</taxon>
        <taxon>ecological metagenomes</taxon>
    </lineage>
</organism>
<dbReference type="GO" id="GO:0004340">
    <property type="term" value="F:glucokinase activity"/>
    <property type="evidence" value="ECO:0007669"/>
    <property type="project" value="UniProtKB-EC"/>
</dbReference>
<comment type="caution">
    <text evidence="1">The sequence shown here is derived from an EMBL/GenBank/DDBJ whole genome shotgun (WGS) entry which is preliminary data.</text>
</comment>
<dbReference type="PROSITE" id="PS01125">
    <property type="entry name" value="ROK"/>
    <property type="match status" value="1"/>
</dbReference>
<dbReference type="EMBL" id="VSSQ01006074">
    <property type="protein sequence ID" value="MPM31441.1"/>
    <property type="molecule type" value="Genomic_DNA"/>
</dbReference>
<dbReference type="PANTHER" id="PTHR18964">
    <property type="entry name" value="ROK (REPRESSOR, ORF, KINASE) FAMILY"/>
    <property type="match status" value="1"/>
</dbReference>
<name>A0A644YUB0_9ZZZZ</name>
<dbReference type="PANTHER" id="PTHR18964:SF149">
    <property type="entry name" value="BIFUNCTIONAL UDP-N-ACETYLGLUCOSAMINE 2-EPIMERASE_N-ACETYLMANNOSAMINE KINASE"/>
    <property type="match status" value="1"/>
</dbReference>
<evidence type="ECO:0000313" key="1">
    <source>
        <dbReference type="EMBL" id="MPM31441.1"/>
    </source>
</evidence>
<dbReference type="EC" id="2.7.1.2" evidence="1"/>
<dbReference type="InterPro" id="IPR043129">
    <property type="entry name" value="ATPase_NBD"/>
</dbReference>
<dbReference type="Gene3D" id="3.30.420.40">
    <property type="match status" value="2"/>
</dbReference>
<dbReference type="InterPro" id="IPR000600">
    <property type="entry name" value="ROK"/>
</dbReference>